<comment type="caution">
    <text evidence="1">The sequence shown here is derived from an EMBL/GenBank/DDBJ whole genome shotgun (WGS) entry which is preliminary data.</text>
</comment>
<sequence length="199" mass="22608">MSQSYYRADISAGALLATESRTLANLLLLGVDKSAWLHAIKEDNILQKKSPSSAIRQAHLIRQRLDTLDEEGLTLIAQETGEILNQMLLVAAIRHSRLLGDFLIDVYQGRLKRLEDTISSSDWLTFLHECQQRDVTVASWSESTQAKLRQVILLILTQAKYIDSTRSGRITPPLLHPRVLSYLKKHNDTYTLKAMDIKR</sequence>
<dbReference type="Gene3D" id="1.10.3540.10">
    <property type="entry name" value="uncharacterized protein from magnetospirillum magneticum domain"/>
    <property type="match status" value="1"/>
</dbReference>
<accession>A0A2T5ITD0</accession>
<protein>
    <submittedName>
        <fullName evidence="1">Putative inner membrane protein DUF1819</fullName>
    </submittedName>
</protein>
<dbReference type="InterPro" id="IPR014948">
    <property type="entry name" value="BrxA"/>
</dbReference>
<dbReference type="AlphaFoldDB" id="A0A2T5ITD0"/>
<organism evidence="1 2">
    <name type="scientific">Agitococcus lubricus</name>
    <dbReference type="NCBI Taxonomy" id="1077255"/>
    <lineage>
        <taxon>Bacteria</taxon>
        <taxon>Pseudomonadati</taxon>
        <taxon>Pseudomonadota</taxon>
        <taxon>Gammaproteobacteria</taxon>
        <taxon>Moraxellales</taxon>
        <taxon>Moraxellaceae</taxon>
        <taxon>Agitococcus</taxon>
    </lineage>
</organism>
<gene>
    <name evidence="1" type="ORF">C8N29_12319</name>
</gene>
<dbReference type="Pfam" id="PF08849">
    <property type="entry name" value="BrxA"/>
    <property type="match status" value="1"/>
</dbReference>
<dbReference type="EMBL" id="QAON01000023">
    <property type="protein sequence ID" value="PTQ87130.1"/>
    <property type="molecule type" value="Genomic_DNA"/>
</dbReference>
<reference evidence="1 2" key="1">
    <citation type="submission" date="2018-04" db="EMBL/GenBank/DDBJ databases">
        <title>Genomic Encyclopedia of Archaeal and Bacterial Type Strains, Phase II (KMG-II): from individual species to whole genera.</title>
        <authorList>
            <person name="Goeker M."/>
        </authorList>
    </citation>
    <scope>NUCLEOTIDE SEQUENCE [LARGE SCALE GENOMIC DNA]</scope>
    <source>
        <strain evidence="1 2">DSM 5822</strain>
    </source>
</reference>
<name>A0A2T5ITD0_9GAMM</name>
<dbReference type="OrthoDB" id="3078533at2"/>
<keyword evidence="2" id="KW-1185">Reference proteome</keyword>
<evidence type="ECO:0000313" key="1">
    <source>
        <dbReference type="EMBL" id="PTQ87130.1"/>
    </source>
</evidence>
<evidence type="ECO:0000313" key="2">
    <source>
        <dbReference type="Proteomes" id="UP000244223"/>
    </source>
</evidence>
<dbReference type="RefSeq" id="WP_107866917.1">
    <property type="nucleotide sequence ID" value="NZ_QAON01000023.1"/>
</dbReference>
<dbReference type="Proteomes" id="UP000244223">
    <property type="component" value="Unassembled WGS sequence"/>
</dbReference>
<proteinExistence type="predicted"/>
<dbReference type="InterPro" id="IPR023137">
    <property type="entry name" value="BrxA_sf"/>
</dbReference>